<dbReference type="RefSeq" id="WP_204925399.1">
    <property type="nucleotide sequence ID" value="NZ_JAFEUC010000006.1"/>
</dbReference>
<evidence type="ECO:0000313" key="3">
    <source>
        <dbReference type="Proteomes" id="UP001518872"/>
    </source>
</evidence>
<feature type="region of interest" description="Disordered" evidence="1">
    <location>
        <begin position="29"/>
        <end position="57"/>
    </location>
</feature>
<accession>A0ABS2ITQ4</accession>
<reference evidence="2 3" key="1">
    <citation type="submission" date="2021-02" db="EMBL/GenBank/DDBJ databases">
        <authorList>
            <person name="Ra J.-S."/>
        </authorList>
    </citation>
    <scope>NUCLEOTIDE SEQUENCE [LARGE SCALE GENOMIC DNA]</scope>
    <source>
        <strain evidence="2 3">MMS20-R1-14</strain>
    </source>
</reference>
<keyword evidence="3" id="KW-1185">Reference proteome</keyword>
<protein>
    <submittedName>
        <fullName evidence="2">Uncharacterized protein</fullName>
    </submittedName>
</protein>
<evidence type="ECO:0000256" key="1">
    <source>
        <dbReference type="SAM" id="MobiDB-lite"/>
    </source>
</evidence>
<gene>
    <name evidence="2" type="ORF">JQX11_13900</name>
</gene>
<name>A0ABS2ITQ4_9ACTN</name>
<dbReference type="EMBL" id="JAFEUC010000006">
    <property type="protein sequence ID" value="MBM7077424.1"/>
    <property type="molecule type" value="Genomic_DNA"/>
</dbReference>
<sequence>MLVLVLVLVLVRWRASPCWRRVPVRRPCRTASLPSAGRPARRTARLRADPRPDGEVG</sequence>
<dbReference type="Proteomes" id="UP001518872">
    <property type="component" value="Unassembled WGS sequence"/>
</dbReference>
<organism evidence="2 3">
    <name type="scientific">Micromonospora humida</name>
    <dbReference type="NCBI Taxonomy" id="2809018"/>
    <lineage>
        <taxon>Bacteria</taxon>
        <taxon>Bacillati</taxon>
        <taxon>Actinomycetota</taxon>
        <taxon>Actinomycetes</taxon>
        <taxon>Micromonosporales</taxon>
        <taxon>Micromonosporaceae</taxon>
        <taxon>Micromonospora</taxon>
    </lineage>
</organism>
<feature type="compositionally biased region" description="Basic and acidic residues" evidence="1">
    <location>
        <begin position="46"/>
        <end position="57"/>
    </location>
</feature>
<evidence type="ECO:0000313" key="2">
    <source>
        <dbReference type="EMBL" id="MBM7077424.1"/>
    </source>
</evidence>
<proteinExistence type="predicted"/>
<comment type="caution">
    <text evidence="2">The sequence shown here is derived from an EMBL/GenBank/DDBJ whole genome shotgun (WGS) entry which is preliminary data.</text>
</comment>